<evidence type="ECO:0000313" key="1">
    <source>
        <dbReference type="EMBL" id="NEW33506.1"/>
    </source>
</evidence>
<proteinExistence type="predicted"/>
<sequence>MPRKELLLAACRGLAAGDHPILDAAGELAAIHQAREQTPATGSAALDRHRSRLRVAIDLWVAVSARPGSGGMHGVGRLVDDIAALTVEAYIMLAHAPDALVYDATVRLTELGDMYQDLADQLASTTTPAIFR</sequence>
<protein>
    <recommendedName>
        <fullName evidence="3">DUF4254 domain-containing protein</fullName>
    </recommendedName>
</protein>
<dbReference type="Proteomes" id="UP000471166">
    <property type="component" value="Unassembled WGS sequence"/>
</dbReference>
<organism evidence="1 2">
    <name type="scientific">Nocardia cyriacigeorgica</name>
    <dbReference type="NCBI Taxonomy" id="135487"/>
    <lineage>
        <taxon>Bacteria</taxon>
        <taxon>Bacillati</taxon>
        <taxon>Actinomycetota</taxon>
        <taxon>Actinomycetes</taxon>
        <taxon>Mycobacteriales</taxon>
        <taxon>Nocardiaceae</taxon>
        <taxon>Nocardia</taxon>
    </lineage>
</organism>
<dbReference type="AlphaFoldDB" id="A0A6P1CQK4"/>
<reference evidence="1 2" key="1">
    <citation type="submission" date="2020-01" db="EMBL/GenBank/DDBJ databases">
        <title>Genetics and antimicrobial susceptibilities of Nocardia species isolated from the soil; a comparison with species isolated from humans.</title>
        <authorList>
            <person name="Carrasco G."/>
            <person name="Monzon S."/>
            <person name="Sansegundo M."/>
            <person name="Garcia E."/>
            <person name="Garrido N."/>
            <person name="Medina M.J."/>
            <person name="Villalon P."/>
            <person name="Ramirez-Arocha A.C."/>
            <person name="Jimenez P."/>
            <person name="Cuesta I."/>
            <person name="Valdezate S."/>
        </authorList>
    </citation>
    <scope>NUCLEOTIDE SEQUENCE [LARGE SCALE GENOMIC DNA]</scope>
    <source>
        <strain evidence="1 2">CNM20110626</strain>
    </source>
</reference>
<accession>A0A6P1CQK4</accession>
<evidence type="ECO:0000313" key="2">
    <source>
        <dbReference type="Proteomes" id="UP000471166"/>
    </source>
</evidence>
<dbReference type="EMBL" id="JAAGVB010000017">
    <property type="protein sequence ID" value="NEW33506.1"/>
    <property type="molecule type" value="Genomic_DNA"/>
</dbReference>
<gene>
    <name evidence="1" type="ORF">GV791_13170</name>
</gene>
<evidence type="ECO:0008006" key="3">
    <source>
        <dbReference type="Google" id="ProtNLM"/>
    </source>
</evidence>
<name>A0A6P1CQK4_9NOCA</name>
<comment type="caution">
    <text evidence="1">The sequence shown here is derived from an EMBL/GenBank/DDBJ whole genome shotgun (WGS) entry which is preliminary data.</text>
</comment>